<dbReference type="PROSITE" id="PS50943">
    <property type="entry name" value="HTH_CROC1"/>
    <property type="match status" value="1"/>
</dbReference>
<dbReference type="CDD" id="cd00093">
    <property type="entry name" value="HTH_XRE"/>
    <property type="match status" value="1"/>
</dbReference>
<accession>A0A1G6N6Z5</accession>
<name>A0A1G6N6Z5_9PSEU</name>
<dbReference type="Gene3D" id="1.10.260.40">
    <property type="entry name" value="lambda repressor-like DNA-binding domains"/>
    <property type="match status" value="1"/>
</dbReference>
<dbReference type="PANTHER" id="PTHR46558:SF4">
    <property type="entry name" value="DNA-BIDING PHAGE PROTEIN"/>
    <property type="match status" value="1"/>
</dbReference>
<keyword evidence="1" id="KW-0238">DNA-binding</keyword>
<keyword evidence="4" id="KW-1185">Reference proteome</keyword>
<reference evidence="4" key="1">
    <citation type="submission" date="2016-10" db="EMBL/GenBank/DDBJ databases">
        <authorList>
            <person name="Varghese N."/>
            <person name="Submissions S."/>
        </authorList>
    </citation>
    <scope>NUCLEOTIDE SEQUENCE [LARGE SCALE GENOMIC DNA]</scope>
    <source>
        <strain evidence="4">IBRC-M 10403</strain>
    </source>
</reference>
<proteinExistence type="predicted"/>
<dbReference type="PANTHER" id="PTHR46558">
    <property type="entry name" value="TRACRIPTIONAL REGULATORY PROTEIN-RELATED-RELATED"/>
    <property type="match status" value="1"/>
</dbReference>
<evidence type="ECO:0000313" key="4">
    <source>
        <dbReference type="Proteomes" id="UP000199501"/>
    </source>
</evidence>
<dbReference type="STRING" id="1271860.SAMN05216174_103226"/>
<evidence type="ECO:0000313" key="3">
    <source>
        <dbReference type="EMBL" id="SDC63573.1"/>
    </source>
</evidence>
<gene>
    <name evidence="3" type="ORF">SAMN05216174_103226</name>
</gene>
<protein>
    <submittedName>
        <fullName evidence="3">Helix-turn-helix</fullName>
    </submittedName>
</protein>
<dbReference type="SMART" id="SM00530">
    <property type="entry name" value="HTH_XRE"/>
    <property type="match status" value="1"/>
</dbReference>
<sequence>MGKRREFAEARRACGYTQESLAEAIGVDPSTVRRWEAGSSTPFPHFLPKLSKLLGVTRDELQTLLPDDSPVPIHKRLPATDDELAALELLHRVTSSDVSEETLTQLESVVDDLAMAYPLARPEELLERLRMYLAYVNTLLDSRMTLAGRQRLVVVGAWLSLLAATAHIDLNQAGAATARLRVAAGLAKHAGHNEIRAWCYETQAWRVLTEGRFAEAIGLTHAAQALAPVGSGVEVQAAAQEGRAWARLKRPQEAYRVIGRVEKLVSPLQRPEQPEHHYRYDPTKFVAYLATTLAWIGDPEAERFARETITRLTPSDGDGKWPRRVASANLDLALTLVANDRHDEACHAAAQALHSGRVVPSNHWRAAEVVAAVEARGLPEAAGLREAYDGMLRG</sequence>
<dbReference type="InterPro" id="IPR011990">
    <property type="entry name" value="TPR-like_helical_dom_sf"/>
</dbReference>
<dbReference type="Gene3D" id="1.25.40.10">
    <property type="entry name" value="Tetratricopeptide repeat domain"/>
    <property type="match status" value="1"/>
</dbReference>
<dbReference type="AlphaFoldDB" id="A0A1G6N6Z5"/>
<dbReference type="SUPFAM" id="SSF47413">
    <property type="entry name" value="lambda repressor-like DNA-binding domains"/>
    <property type="match status" value="1"/>
</dbReference>
<organism evidence="3 4">
    <name type="scientific">Actinokineospora iranica</name>
    <dbReference type="NCBI Taxonomy" id="1271860"/>
    <lineage>
        <taxon>Bacteria</taxon>
        <taxon>Bacillati</taxon>
        <taxon>Actinomycetota</taxon>
        <taxon>Actinomycetes</taxon>
        <taxon>Pseudonocardiales</taxon>
        <taxon>Pseudonocardiaceae</taxon>
        <taxon>Actinokineospora</taxon>
    </lineage>
</organism>
<dbReference type="Proteomes" id="UP000199501">
    <property type="component" value="Unassembled WGS sequence"/>
</dbReference>
<dbReference type="RefSeq" id="WP_091449500.1">
    <property type="nucleotide sequence ID" value="NZ_FMZZ01000003.1"/>
</dbReference>
<dbReference type="InterPro" id="IPR001387">
    <property type="entry name" value="Cro/C1-type_HTH"/>
</dbReference>
<feature type="domain" description="HTH cro/C1-type" evidence="2">
    <location>
        <begin position="7"/>
        <end position="61"/>
    </location>
</feature>
<dbReference type="Pfam" id="PF01381">
    <property type="entry name" value="HTH_3"/>
    <property type="match status" value="1"/>
</dbReference>
<dbReference type="EMBL" id="FMZZ01000003">
    <property type="protein sequence ID" value="SDC63573.1"/>
    <property type="molecule type" value="Genomic_DNA"/>
</dbReference>
<dbReference type="InterPro" id="IPR010982">
    <property type="entry name" value="Lambda_DNA-bd_dom_sf"/>
</dbReference>
<dbReference type="SUPFAM" id="SSF48452">
    <property type="entry name" value="TPR-like"/>
    <property type="match status" value="1"/>
</dbReference>
<dbReference type="GO" id="GO:0003677">
    <property type="term" value="F:DNA binding"/>
    <property type="evidence" value="ECO:0007669"/>
    <property type="project" value="UniProtKB-KW"/>
</dbReference>
<evidence type="ECO:0000259" key="2">
    <source>
        <dbReference type="PROSITE" id="PS50943"/>
    </source>
</evidence>
<dbReference type="OrthoDB" id="3831424at2"/>
<evidence type="ECO:0000256" key="1">
    <source>
        <dbReference type="ARBA" id="ARBA00023125"/>
    </source>
</evidence>